<comment type="caution">
    <text evidence="2">The sequence shown here is derived from an EMBL/GenBank/DDBJ whole genome shotgun (WGS) entry which is preliminary data.</text>
</comment>
<accession>A0A853IX00</accession>
<dbReference type="AlphaFoldDB" id="A0A853IX00"/>
<organism evidence="2 3">
    <name type="scientific">Ottowia beijingensis</name>
    <dbReference type="NCBI Taxonomy" id="1207057"/>
    <lineage>
        <taxon>Bacteria</taxon>
        <taxon>Pseudomonadati</taxon>
        <taxon>Pseudomonadota</taxon>
        <taxon>Betaproteobacteria</taxon>
        <taxon>Burkholderiales</taxon>
        <taxon>Comamonadaceae</taxon>
        <taxon>Ottowia</taxon>
    </lineage>
</organism>
<gene>
    <name evidence="2" type="ORF">H0I39_04670</name>
</gene>
<feature type="signal peptide" evidence="1">
    <location>
        <begin position="1"/>
        <end position="23"/>
    </location>
</feature>
<dbReference type="RefSeq" id="WP_180549735.1">
    <property type="nucleotide sequence ID" value="NZ_JACCKX010000001.1"/>
</dbReference>
<keyword evidence="3" id="KW-1185">Reference proteome</keyword>
<proteinExistence type="predicted"/>
<name>A0A853IX00_9BURK</name>
<evidence type="ECO:0000313" key="3">
    <source>
        <dbReference type="Proteomes" id="UP000589716"/>
    </source>
</evidence>
<keyword evidence="1" id="KW-0732">Signal</keyword>
<feature type="chain" id="PRO_5032447088" evidence="1">
    <location>
        <begin position="24"/>
        <end position="109"/>
    </location>
</feature>
<sequence length="109" mass="12201">MNSRAKAITTLVAGITLSFAAVAQTPKFKRGEDYGSIRVKLLQQGWKPLILPDSDECMEDDTRCQGRPEMQWCSGTGLAGCQFNWVKNGKWLSICTMGEEKASFRSYCR</sequence>
<protein>
    <submittedName>
        <fullName evidence="2">Uncharacterized protein</fullName>
    </submittedName>
</protein>
<dbReference type="Proteomes" id="UP000589716">
    <property type="component" value="Unassembled WGS sequence"/>
</dbReference>
<evidence type="ECO:0000256" key="1">
    <source>
        <dbReference type="SAM" id="SignalP"/>
    </source>
</evidence>
<reference evidence="2 3" key="1">
    <citation type="submission" date="2020-07" db="EMBL/GenBank/DDBJ databases">
        <authorList>
            <person name="Maaloum M."/>
        </authorList>
    </citation>
    <scope>NUCLEOTIDE SEQUENCE [LARGE SCALE GENOMIC DNA]</scope>
    <source>
        <strain evidence="2 3">GCS-AN-3</strain>
    </source>
</reference>
<dbReference type="EMBL" id="JACCKX010000001">
    <property type="protein sequence ID" value="NZA01238.1"/>
    <property type="molecule type" value="Genomic_DNA"/>
</dbReference>
<evidence type="ECO:0000313" key="2">
    <source>
        <dbReference type="EMBL" id="NZA01238.1"/>
    </source>
</evidence>